<keyword evidence="1" id="KW-0175">Coiled coil</keyword>
<reference evidence="4 5" key="1">
    <citation type="submission" date="2020-08" db="EMBL/GenBank/DDBJ databases">
        <title>Genomic Encyclopedia of Type Strains, Phase IV (KMG-IV): sequencing the most valuable type-strain genomes for metagenomic binning, comparative biology and taxonomic classification.</title>
        <authorList>
            <person name="Goeker M."/>
        </authorList>
    </citation>
    <scope>NUCLEOTIDE SEQUENCE [LARGE SCALE GENOMIC DNA]</scope>
    <source>
        <strain evidence="4 5">DSM 17989</strain>
    </source>
</reference>
<evidence type="ECO:0000256" key="2">
    <source>
        <dbReference type="SAM" id="SignalP"/>
    </source>
</evidence>
<proteinExistence type="predicted"/>
<dbReference type="AlphaFoldDB" id="A0A7W9ZND3"/>
<feature type="signal peptide" evidence="2">
    <location>
        <begin position="1"/>
        <end position="40"/>
    </location>
</feature>
<feature type="coiled-coil region" evidence="1">
    <location>
        <begin position="369"/>
        <end position="400"/>
    </location>
</feature>
<feature type="chain" id="PRO_5036405266" description="Lipoprotein" evidence="2">
    <location>
        <begin position="41"/>
        <end position="427"/>
    </location>
</feature>
<feature type="coiled-coil region" evidence="1">
    <location>
        <begin position="241"/>
        <end position="268"/>
    </location>
</feature>
<accession>A0A7W9ZND3</accession>
<organism evidence="4 5">
    <name type="scientific">Borreliella californiensis</name>
    <dbReference type="NCBI Taxonomy" id="373543"/>
    <lineage>
        <taxon>Bacteria</taxon>
        <taxon>Pseudomonadati</taxon>
        <taxon>Spirochaetota</taxon>
        <taxon>Spirochaetia</taxon>
        <taxon>Spirochaetales</taxon>
        <taxon>Borreliaceae</taxon>
        <taxon>Borreliella</taxon>
    </lineage>
</organism>
<comment type="caution">
    <text evidence="4">The sequence shown here is derived from an EMBL/GenBank/DDBJ whole genome shotgun (WGS) entry which is preliminary data.</text>
</comment>
<evidence type="ECO:0000256" key="1">
    <source>
        <dbReference type="SAM" id="Coils"/>
    </source>
</evidence>
<keyword evidence="2" id="KW-0732">Signal</keyword>
<evidence type="ECO:0008006" key="6">
    <source>
        <dbReference type="Google" id="ProtNLM"/>
    </source>
</evidence>
<name>A0A7W9ZND3_9SPIR</name>
<dbReference type="EMBL" id="JACHFB010000003">
    <property type="protein sequence ID" value="MBB6213434.1"/>
    <property type="molecule type" value="Genomic_DNA"/>
</dbReference>
<protein>
    <recommendedName>
        <fullName evidence="6">Lipoprotein</fullName>
    </recommendedName>
</protein>
<evidence type="ECO:0000313" key="5">
    <source>
        <dbReference type="Proteomes" id="UP000536100"/>
    </source>
</evidence>
<sequence>MFLNILVLKERKALKSKLRKAIKILTFAPLLLVISCNANMDTNDKNKALNEYKLQNISEVIKNSLQLESDTKFKKELESKINQSTPPILEIEKIEPGKQEIALQSEFDSEGPIPLEVLEEANMAKSEEEIAKIQEQLLLIGASDEITGQELGENIQKSLHPTTIEFKISTSDNEVILTPIEEEKINNDKDKIFDQKEENDTLKNDAFNKSKINPTQNQQNQFQKHSIHLRNNDNFITKEYANQVRDSLDKALNAIKNLETSKEFKELENLPKDLESSLNKSKNSIESNIDNINTKNIETTKNRLLEELKNSELVFEDTKDPLGTSTIKRVMDAAKKWGEKENTSQIDWNLGFKFHPNPKLYNKLIAQEYKILAEKFTKVKNEYKNTKEQLKAESKLTTNSISKIIDATKEFANQVRNLILLVENNHQ</sequence>
<evidence type="ECO:0000313" key="3">
    <source>
        <dbReference type="EMBL" id="MBB6213407.1"/>
    </source>
</evidence>
<dbReference type="EMBL" id="JACHFB010000003">
    <property type="protein sequence ID" value="MBB6213407.1"/>
    <property type="molecule type" value="Genomic_DNA"/>
</dbReference>
<gene>
    <name evidence="3" type="ORF">HNP67_000902</name>
    <name evidence="4" type="ORF">HNP67_000929</name>
</gene>
<evidence type="ECO:0000313" key="4">
    <source>
        <dbReference type="EMBL" id="MBB6213434.1"/>
    </source>
</evidence>
<dbReference type="Proteomes" id="UP000536100">
    <property type="component" value="Unassembled WGS sequence"/>
</dbReference>